<organism evidence="1">
    <name type="scientific">mine drainage metagenome</name>
    <dbReference type="NCBI Taxonomy" id="410659"/>
    <lineage>
        <taxon>unclassified sequences</taxon>
        <taxon>metagenomes</taxon>
        <taxon>ecological metagenomes</taxon>
    </lineage>
</organism>
<reference evidence="1" key="1">
    <citation type="submission" date="2016-10" db="EMBL/GenBank/DDBJ databases">
        <title>Sequence of Gallionella enrichment culture.</title>
        <authorList>
            <person name="Poehlein A."/>
            <person name="Muehling M."/>
            <person name="Daniel R."/>
        </authorList>
    </citation>
    <scope>NUCLEOTIDE SEQUENCE</scope>
</reference>
<proteinExistence type="predicted"/>
<sequence>MFVVRHKAAFVIHHLVRQAAGLAAFAPVGAASGVRGRNVALAAVGHTQCAVHKKLDDAAAGVGGSADGGHLLQVEFTRQHDLAQAHVLQKTRFLGCADVTLGAGVQLDRRQVKLQQAHVLDDQCIHPRVIELPGQLAGALQFVVTQNGVEGDKNAAVETVRVLHQLRDVADAVVGAGTRAKRWPTDVDRVGTVVDGFDANGDITCRG</sequence>
<comment type="caution">
    <text evidence="1">The sequence shown here is derived from an EMBL/GenBank/DDBJ whole genome shotgun (WGS) entry which is preliminary data.</text>
</comment>
<dbReference type="EMBL" id="MLJW01002621">
    <property type="protein sequence ID" value="OIQ74109.1"/>
    <property type="molecule type" value="Genomic_DNA"/>
</dbReference>
<accession>A0A1J5QDT3</accession>
<evidence type="ECO:0000313" key="1">
    <source>
        <dbReference type="EMBL" id="OIQ74109.1"/>
    </source>
</evidence>
<gene>
    <name evidence="1" type="ORF">GALL_442510</name>
</gene>
<dbReference type="AlphaFoldDB" id="A0A1J5QDT3"/>
<name>A0A1J5QDT3_9ZZZZ</name>
<protein>
    <submittedName>
        <fullName evidence="1">Uncharacterized protein</fullName>
    </submittedName>
</protein>